<name>A0ABW6XGK7_9ACTN</name>
<dbReference type="PANTHER" id="PTHR38591">
    <property type="entry name" value="HYDROLASE"/>
    <property type="match status" value="1"/>
</dbReference>
<evidence type="ECO:0000256" key="2">
    <source>
        <dbReference type="ARBA" id="ARBA00022842"/>
    </source>
</evidence>
<protein>
    <submittedName>
        <fullName evidence="4">Polyprenyl synthetase family protein</fullName>
    </submittedName>
</protein>
<dbReference type="RefSeq" id="WP_387909153.1">
    <property type="nucleotide sequence ID" value="NZ_JBIBEG010000019.1"/>
</dbReference>
<dbReference type="Pfam" id="PF17186">
    <property type="entry name" value="Lipocalin_9"/>
    <property type="match status" value="1"/>
</dbReference>
<keyword evidence="5" id="KW-1185">Reference proteome</keyword>
<dbReference type="SFLD" id="SFLDS00005">
    <property type="entry name" value="Isoprenoid_Synthase_Type_I"/>
    <property type="match status" value="1"/>
</dbReference>
<proteinExistence type="predicted"/>
<comment type="caution">
    <text evidence="4">The sequence shown here is derived from an EMBL/GenBank/DDBJ whole genome shotgun (WGS) entry which is preliminary data.</text>
</comment>
<dbReference type="PROSITE" id="PS00444">
    <property type="entry name" value="POLYPRENYL_SYNTHASE_2"/>
    <property type="match status" value="1"/>
</dbReference>
<accession>A0ABW6XGK7</accession>
<dbReference type="SUPFAM" id="SSF48576">
    <property type="entry name" value="Terpenoid synthases"/>
    <property type="match status" value="1"/>
</dbReference>
<dbReference type="InterPro" id="IPR023374">
    <property type="entry name" value="AttH-like_dom_sf"/>
</dbReference>
<dbReference type="InterPro" id="IPR010791">
    <property type="entry name" value="AttH_dom"/>
</dbReference>
<evidence type="ECO:0000313" key="5">
    <source>
        <dbReference type="Proteomes" id="UP001602322"/>
    </source>
</evidence>
<dbReference type="EMBL" id="JBIBEG010000019">
    <property type="protein sequence ID" value="MFF5900876.1"/>
    <property type="molecule type" value="Genomic_DNA"/>
</dbReference>
<dbReference type="PROSITE" id="PS00723">
    <property type="entry name" value="POLYPRENYL_SYNTHASE_1"/>
    <property type="match status" value="1"/>
</dbReference>
<keyword evidence="2" id="KW-0460">Magnesium</keyword>
<dbReference type="Pfam" id="PF07143">
    <property type="entry name" value="CrtC"/>
    <property type="match status" value="1"/>
</dbReference>
<gene>
    <name evidence="4" type="ORF">ACFY8O_33830</name>
</gene>
<evidence type="ECO:0000313" key="4">
    <source>
        <dbReference type="EMBL" id="MFF5900876.1"/>
    </source>
</evidence>
<evidence type="ECO:0000256" key="1">
    <source>
        <dbReference type="ARBA" id="ARBA00022723"/>
    </source>
</evidence>
<dbReference type="Proteomes" id="UP001602322">
    <property type="component" value="Unassembled WGS sequence"/>
</dbReference>
<feature type="domain" description="AttH" evidence="3">
    <location>
        <begin position="130"/>
        <end position="208"/>
    </location>
</feature>
<dbReference type="CDD" id="cd00685">
    <property type="entry name" value="Trans_IPPS_HT"/>
    <property type="match status" value="1"/>
</dbReference>
<dbReference type="Gene3D" id="1.10.600.10">
    <property type="entry name" value="Farnesyl Diphosphate Synthase"/>
    <property type="match status" value="1"/>
</dbReference>
<dbReference type="InterPro" id="IPR008949">
    <property type="entry name" value="Isoprenoid_synthase_dom_sf"/>
</dbReference>
<dbReference type="SUPFAM" id="SSF159245">
    <property type="entry name" value="AttH-like"/>
    <property type="match status" value="1"/>
</dbReference>
<dbReference type="PANTHER" id="PTHR38591:SF1">
    <property type="entry name" value="BLL1000 PROTEIN"/>
    <property type="match status" value="1"/>
</dbReference>
<dbReference type="Pfam" id="PF00348">
    <property type="entry name" value="polyprenyl_synt"/>
    <property type="match status" value="1"/>
</dbReference>
<sequence length="725" mass="79787">MEWWYVNLHLTTAGGEPVSVFAAFFRVGERRPDGTARYSHTMAAAWSEPGRHRYTQLTCLDPTNLALIRSVLRHDRAYAPLLREALQRLVSADVPPLPDLPLEGAVTFGSSPFHIGYGPHGGLLRDEEGRYHLELTHPRTEYALRCVLTPRKPALWQGDTGEVAGLGDGEEGMRYYSITRLDATGSVTLDGALHDIATGSAWYDHEWGINLIRAEQGYARSEPEWDWCGLHLDNGYDLSVSTWRKTDHRTGTRKTADRMSLLVDPRGTSAMALADWTLEPQASWTSLATCNRYPVVWRLTAPSHGIDLELRASYPQQEVRTITVHRGFWEGRVEAVGTFRHRPVSGTGFVEVKPAQVLPSLDPLMATIGAETRAQVELFYPAEPGPDTTDDLIGPVAPSLLAAVPHQVLHHSLAAPVRHTIEGIGKSWRSFAFAAVLESLGSDSDPYRPLLAAVELLHTGSLMVDDVQDAAELRRGRTAAHRLYGQATAINAGTAAYFTFDRALRLIPLDPDDRLRAYEVLCSMLRAAHAGQALDIAGSDDADFPLEDGRVLGERVLAVHRLKTALPVRALAEIGAVLAGATPAQQEGLCAYFEALGLGYQIADDVFDLLGHRTHEGTVRKDPGEDIRNGRLTYPLTCALEILPEDSARRLWSQVRTRGHREPDITSCIEMITGCGATDLALSRARTMVDRKWAALEPHLPNYPVTAVLRSLGFYAVTRDAELNG</sequence>
<dbReference type="InterPro" id="IPR000092">
    <property type="entry name" value="Polyprenyl_synt"/>
</dbReference>
<keyword evidence="1" id="KW-0479">Metal-binding</keyword>
<dbReference type="InterPro" id="IPR033749">
    <property type="entry name" value="Polyprenyl_synt_CS"/>
</dbReference>
<dbReference type="Gene3D" id="2.40.370.10">
    <property type="entry name" value="AttH-like domain"/>
    <property type="match status" value="2"/>
</dbReference>
<organism evidence="4 5">
    <name type="scientific">Streptomyces argenteolus</name>
    <dbReference type="NCBI Taxonomy" id="67274"/>
    <lineage>
        <taxon>Bacteria</taxon>
        <taxon>Bacillati</taxon>
        <taxon>Actinomycetota</taxon>
        <taxon>Actinomycetes</taxon>
        <taxon>Kitasatosporales</taxon>
        <taxon>Streptomycetaceae</taxon>
        <taxon>Streptomyces</taxon>
    </lineage>
</organism>
<reference evidence="4 5" key="1">
    <citation type="submission" date="2024-10" db="EMBL/GenBank/DDBJ databases">
        <title>The Natural Products Discovery Center: Release of the First 8490 Sequenced Strains for Exploring Actinobacteria Biosynthetic Diversity.</title>
        <authorList>
            <person name="Kalkreuter E."/>
            <person name="Kautsar S.A."/>
            <person name="Yang D."/>
            <person name="Bader C.D."/>
            <person name="Teijaro C.N."/>
            <person name="Fluegel L."/>
            <person name="Davis C.M."/>
            <person name="Simpson J.R."/>
            <person name="Lauterbach L."/>
            <person name="Steele A.D."/>
            <person name="Gui C."/>
            <person name="Meng S."/>
            <person name="Li G."/>
            <person name="Viehrig K."/>
            <person name="Ye F."/>
            <person name="Su P."/>
            <person name="Kiefer A.F."/>
            <person name="Nichols A."/>
            <person name="Cepeda A.J."/>
            <person name="Yan W."/>
            <person name="Fan B."/>
            <person name="Jiang Y."/>
            <person name="Adhikari A."/>
            <person name="Zheng C.-J."/>
            <person name="Schuster L."/>
            <person name="Cowan T.M."/>
            <person name="Smanski M.J."/>
            <person name="Chevrette M.G."/>
            <person name="De Carvalho L.P.S."/>
            <person name="Shen B."/>
        </authorList>
    </citation>
    <scope>NUCLEOTIDE SEQUENCE [LARGE SCALE GENOMIC DNA]</scope>
    <source>
        <strain evidence="4 5">NPDC012540</strain>
    </source>
</reference>
<evidence type="ECO:0000259" key="3">
    <source>
        <dbReference type="Pfam" id="PF07143"/>
    </source>
</evidence>